<evidence type="ECO:0000256" key="6">
    <source>
        <dbReference type="ARBA" id="ARBA00023054"/>
    </source>
</evidence>
<dbReference type="PANTHER" id="PTHR13476">
    <property type="entry name" value="CHROMATIN MODIFICATION-RELATED PROTEIN MEAF6"/>
    <property type="match status" value="1"/>
</dbReference>
<proteinExistence type="inferred from homology"/>
<dbReference type="STRING" id="97359.A0A550CH17"/>
<dbReference type="GO" id="GO:0035267">
    <property type="term" value="C:NuA4 histone acetyltransferase complex"/>
    <property type="evidence" value="ECO:0007669"/>
    <property type="project" value="UniProtKB-UniRule"/>
</dbReference>
<keyword evidence="6 10" id="KW-0175">Coiled coil</keyword>
<evidence type="ECO:0000256" key="4">
    <source>
        <dbReference type="ARBA" id="ARBA00022853"/>
    </source>
</evidence>
<accession>A0A550CH17</accession>
<dbReference type="AlphaFoldDB" id="A0A550CH17"/>
<dbReference type="Proteomes" id="UP000320762">
    <property type="component" value="Unassembled WGS sequence"/>
</dbReference>
<comment type="subunit">
    <text evidence="9">Component of the NuA4 histone acetyltransferase complex.</text>
</comment>
<feature type="coiled-coil region" evidence="10">
    <location>
        <begin position="12"/>
        <end position="46"/>
    </location>
</feature>
<evidence type="ECO:0000313" key="12">
    <source>
        <dbReference type="EMBL" id="TRM64083.1"/>
    </source>
</evidence>
<feature type="region of interest" description="Disordered" evidence="11">
    <location>
        <begin position="101"/>
        <end position="172"/>
    </location>
</feature>
<keyword evidence="13" id="KW-1185">Reference proteome</keyword>
<evidence type="ECO:0000256" key="10">
    <source>
        <dbReference type="SAM" id="Coils"/>
    </source>
</evidence>
<comment type="function">
    <text evidence="9">Component of the NuA4 histone acetyltransferase complex which is involved in transcriptional activation of selected genes principally by acetylation of nucleosomal histone H4 and H2A. The NuA4 complex is also involved in DNA repair.</text>
</comment>
<dbReference type="Pfam" id="PF09340">
    <property type="entry name" value="NuA4"/>
    <property type="match status" value="1"/>
</dbReference>
<comment type="caution">
    <text evidence="12">The sequence shown here is derived from an EMBL/GenBank/DDBJ whole genome shotgun (WGS) entry which is preliminary data.</text>
</comment>
<organism evidence="12 13">
    <name type="scientific">Schizophyllum amplum</name>
    <dbReference type="NCBI Taxonomy" id="97359"/>
    <lineage>
        <taxon>Eukaryota</taxon>
        <taxon>Fungi</taxon>
        <taxon>Dikarya</taxon>
        <taxon>Basidiomycota</taxon>
        <taxon>Agaricomycotina</taxon>
        <taxon>Agaricomycetes</taxon>
        <taxon>Agaricomycetidae</taxon>
        <taxon>Agaricales</taxon>
        <taxon>Schizophyllaceae</taxon>
        <taxon>Schizophyllum</taxon>
    </lineage>
</organism>
<comment type="subcellular location">
    <subcellularLocation>
        <location evidence="1 9">Nucleus</location>
    </subcellularLocation>
</comment>
<evidence type="ECO:0000256" key="2">
    <source>
        <dbReference type="ARBA" id="ARBA00010916"/>
    </source>
</evidence>
<dbReference type="EMBL" id="VDMD01000008">
    <property type="protein sequence ID" value="TRM64083.1"/>
    <property type="molecule type" value="Genomic_DNA"/>
</dbReference>
<evidence type="ECO:0000256" key="1">
    <source>
        <dbReference type="ARBA" id="ARBA00004123"/>
    </source>
</evidence>
<evidence type="ECO:0000256" key="11">
    <source>
        <dbReference type="SAM" id="MobiDB-lite"/>
    </source>
</evidence>
<reference evidence="12 13" key="1">
    <citation type="journal article" date="2019" name="New Phytol.">
        <title>Comparative genomics reveals unique wood-decay strategies and fruiting body development in the Schizophyllaceae.</title>
        <authorList>
            <person name="Almasi E."/>
            <person name="Sahu N."/>
            <person name="Krizsan K."/>
            <person name="Balint B."/>
            <person name="Kovacs G.M."/>
            <person name="Kiss B."/>
            <person name="Cseklye J."/>
            <person name="Drula E."/>
            <person name="Henrissat B."/>
            <person name="Nagy I."/>
            <person name="Chovatia M."/>
            <person name="Adam C."/>
            <person name="LaButti K."/>
            <person name="Lipzen A."/>
            <person name="Riley R."/>
            <person name="Grigoriev I.V."/>
            <person name="Nagy L.G."/>
        </authorList>
    </citation>
    <scope>NUCLEOTIDE SEQUENCE [LARGE SCALE GENOMIC DNA]</scope>
    <source>
        <strain evidence="12 13">NL-1724</strain>
    </source>
</reference>
<evidence type="ECO:0000256" key="5">
    <source>
        <dbReference type="ARBA" id="ARBA00023015"/>
    </source>
</evidence>
<dbReference type="GO" id="GO:0016740">
    <property type="term" value="F:transferase activity"/>
    <property type="evidence" value="ECO:0007669"/>
    <property type="project" value="UniProtKB-KW"/>
</dbReference>
<sequence length="172" mass="18640">MAEPSPQDKERYEALKKQIAQSIANKRNMDAQLARIETKIHALEGSYLGDSHMGGNIVQGFDGYLKATPGGAGGGTGRARRHDVTDADRIFSASSMTWQKSLELIEDEGGTPAPETNNTIKLPSISSGPPPKKSGRKRERAATASDFDDEEIHLPAQTSSGRKTKKTRTMDD</sequence>
<evidence type="ECO:0000313" key="13">
    <source>
        <dbReference type="Proteomes" id="UP000320762"/>
    </source>
</evidence>
<keyword evidence="12" id="KW-0808">Transferase</keyword>
<name>A0A550CH17_9AGAR</name>
<dbReference type="GO" id="GO:0006281">
    <property type="term" value="P:DNA repair"/>
    <property type="evidence" value="ECO:0007669"/>
    <property type="project" value="UniProtKB-UniRule"/>
</dbReference>
<evidence type="ECO:0000256" key="9">
    <source>
        <dbReference type="RuleBase" id="RU368022"/>
    </source>
</evidence>
<gene>
    <name evidence="12" type="ORF">BD626DRAFT_568676</name>
</gene>
<dbReference type="GO" id="GO:0006325">
    <property type="term" value="P:chromatin organization"/>
    <property type="evidence" value="ECO:0007669"/>
    <property type="project" value="UniProtKB-KW"/>
</dbReference>
<dbReference type="OrthoDB" id="440324at2759"/>
<evidence type="ECO:0000256" key="8">
    <source>
        <dbReference type="ARBA" id="ARBA00023242"/>
    </source>
</evidence>
<keyword evidence="8 9" id="KW-0539">Nucleus</keyword>
<evidence type="ECO:0000256" key="3">
    <source>
        <dbReference type="ARBA" id="ARBA00018504"/>
    </source>
</evidence>
<dbReference type="GO" id="GO:0005634">
    <property type="term" value="C:nucleus"/>
    <property type="evidence" value="ECO:0007669"/>
    <property type="project" value="UniProtKB-SubCell"/>
</dbReference>
<feature type="compositionally biased region" description="Basic residues" evidence="11">
    <location>
        <begin position="162"/>
        <end position="172"/>
    </location>
</feature>
<keyword evidence="4 9" id="KW-0156">Chromatin regulator</keyword>
<keyword evidence="9" id="KW-0227">DNA damage</keyword>
<comment type="similarity">
    <text evidence="2 9">Belongs to the EAF6 family.</text>
</comment>
<keyword evidence="5 9" id="KW-0805">Transcription regulation</keyword>
<protein>
    <recommendedName>
        <fullName evidence="3 9">Chromatin modification-related protein EAF6</fullName>
    </recommendedName>
</protein>
<evidence type="ECO:0000256" key="7">
    <source>
        <dbReference type="ARBA" id="ARBA00023163"/>
    </source>
</evidence>
<keyword evidence="9" id="KW-0234">DNA repair</keyword>
<dbReference type="InterPro" id="IPR015418">
    <property type="entry name" value="Eaf6"/>
</dbReference>
<keyword evidence="7 9" id="KW-0804">Transcription</keyword>